<proteinExistence type="predicted"/>
<reference evidence="1 2" key="1">
    <citation type="submission" date="2024-02" db="EMBL/GenBank/DDBJ databases">
        <title>de novo genome assembly of Solanum bulbocastanum strain 11H21.</title>
        <authorList>
            <person name="Hosaka A.J."/>
        </authorList>
    </citation>
    <scope>NUCLEOTIDE SEQUENCE [LARGE SCALE GENOMIC DNA]</scope>
    <source>
        <tissue evidence="1">Young leaves</tissue>
    </source>
</reference>
<evidence type="ECO:0000313" key="2">
    <source>
        <dbReference type="Proteomes" id="UP001371456"/>
    </source>
</evidence>
<evidence type="ECO:0000313" key="1">
    <source>
        <dbReference type="EMBL" id="KAK6777573.1"/>
    </source>
</evidence>
<organism evidence="1 2">
    <name type="scientific">Solanum bulbocastanum</name>
    <name type="common">Wild potato</name>
    <dbReference type="NCBI Taxonomy" id="147425"/>
    <lineage>
        <taxon>Eukaryota</taxon>
        <taxon>Viridiplantae</taxon>
        <taxon>Streptophyta</taxon>
        <taxon>Embryophyta</taxon>
        <taxon>Tracheophyta</taxon>
        <taxon>Spermatophyta</taxon>
        <taxon>Magnoliopsida</taxon>
        <taxon>eudicotyledons</taxon>
        <taxon>Gunneridae</taxon>
        <taxon>Pentapetalae</taxon>
        <taxon>asterids</taxon>
        <taxon>lamiids</taxon>
        <taxon>Solanales</taxon>
        <taxon>Solanaceae</taxon>
        <taxon>Solanoideae</taxon>
        <taxon>Solaneae</taxon>
        <taxon>Solanum</taxon>
    </lineage>
</organism>
<protein>
    <submittedName>
        <fullName evidence="1">Uncharacterized protein</fullName>
    </submittedName>
</protein>
<name>A0AAN8SX92_SOLBU</name>
<dbReference type="AlphaFoldDB" id="A0AAN8SX92"/>
<comment type="caution">
    <text evidence="1">The sequence shown here is derived from an EMBL/GenBank/DDBJ whole genome shotgun (WGS) entry which is preliminary data.</text>
</comment>
<dbReference type="Proteomes" id="UP001371456">
    <property type="component" value="Unassembled WGS sequence"/>
</dbReference>
<accession>A0AAN8SX92</accession>
<gene>
    <name evidence="1" type="ORF">RDI58_024291</name>
</gene>
<dbReference type="EMBL" id="JBANQN010000010">
    <property type="protein sequence ID" value="KAK6777573.1"/>
    <property type="molecule type" value="Genomic_DNA"/>
</dbReference>
<keyword evidence="2" id="KW-1185">Reference proteome</keyword>
<sequence>MTNNLSPRGTDVPVTDWIPGGRDDSNKGLCKDHVRLLVQSSVNSNDFVKYFRFLNIWTEHEDFLNCVRSSWSEGCLLNPMWNLQLKLEKIKARLSIWSREKYGDIYEDTKNIEKNIAEMEQNLILNNMVAEHLSSFLWARLLSMRRSPDK</sequence>